<dbReference type="Gene3D" id="1.10.3790.10">
    <property type="entry name" value="NinB"/>
    <property type="match status" value="1"/>
</dbReference>
<sequence>MDRTAFTITSRGQLETAFRNAARLAFPFVLELRPVKRTDEQNSMLWPVLKAFSEQVEIRGQRLDPEQLKCVLMHAWGREVETLPTLDGKSWFPVGFRSSKLTKTEFSSFLTFVLAEAAMRGVEWEKV</sequence>
<protein>
    <submittedName>
        <fullName evidence="1">Recombinase NinB</fullName>
    </submittedName>
</protein>
<dbReference type="EMBL" id="LR796383">
    <property type="protein sequence ID" value="CAB4140892.1"/>
    <property type="molecule type" value="Genomic_DNA"/>
</dbReference>
<dbReference type="Pfam" id="PF05772">
    <property type="entry name" value="NinB"/>
    <property type="match status" value="1"/>
</dbReference>
<reference evidence="1" key="1">
    <citation type="submission" date="2020-04" db="EMBL/GenBank/DDBJ databases">
        <authorList>
            <person name="Chiriac C."/>
            <person name="Salcher M."/>
            <person name="Ghai R."/>
            <person name="Kavagutti S V."/>
        </authorList>
    </citation>
    <scope>NUCLEOTIDE SEQUENCE</scope>
</reference>
<dbReference type="InterPro" id="IPR008711">
    <property type="entry name" value="Recombinase_NinB"/>
</dbReference>
<dbReference type="InterPro" id="IPR036619">
    <property type="entry name" value="NinB_sf"/>
</dbReference>
<name>A0A6J5M3U3_9CAUD</name>
<gene>
    <name evidence="1" type="ORF">UFOVP399_7</name>
</gene>
<accession>A0A6J5M3U3</accession>
<evidence type="ECO:0000313" key="1">
    <source>
        <dbReference type="EMBL" id="CAB4140892.1"/>
    </source>
</evidence>
<dbReference type="SUPFAM" id="SSF103370">
    <property type="entry name" value="NinB"/>
    <property type="match status" value="1"/>
</dbReference>
<organism evidence="1">
    <name type="scientific">uncultured Caudovirales phage</name>
    <dbReference type="NCBI Taxonomy" id="2100421"/>
    <lineage>
        <taxon>Viruses</taxon>
        <taxon>Duplodnaviria</taxon>
        <taxon>Heunggongvirae</taxon>
        <taxon>Uroviricota</taxon>
        <taxon>Caudoviricetes</taxon>
        <taxon>Peduoviridae</taxon>
        <taxon>Maltschvirus</taxon>
        <taxon>Maltschvirus maltsch</taxon>
    </lineage>
</organism>
<proteinExistence type="predicted"/>